<proteinExistence type="inferred from homology"/>
<protein>
    <submittedName>
        <fullName evidence="8">Uncharacterized protein</fullName>
    </submittedName>
</protein>
<dbReference type="PANTHER" id="PTHR11923">
    <property type="entry name" value="SCAVENGER RECEPTOR CLASS B TYPE-1 SR-B1"/>
    <property type="match status" value="1"/>
</dbReference>
<dbReference type="EMBL" id="ASPP01026795">
    <property type="protein sequence ID" value="ETO06789.1"/>
    <property type="molecule type" value="Genomic_DNA"/>
</dbReference>
<accession>X6LYT5</accession>
<evidence type="ECO:0000256" key="5">
    <source>
        <dbReference type="ARBA" id="ARBA00023136"/>
    </source>
</evidence>
<gene>
    <name evidence="8" type="ORF">RFI_30603</name>
</gene>
<organism evidence="8 9">
    <name type="scientific">Reticulomyxa filosa</name>
    <dbReference type="NCBI Taxonomy" id="46433"/>
    <lineage>
        <taxon>Eukaryota</taxon>
        <taxon>Sar</taxon>
        <taxon>Rhizaria</taxon>
        <taxon>Retaria</taxon>
        <taxon>Foraminifera</taxon>
        <taxon>Monothalamids</taxon>
        <taxon>Reticulomyxidae</taxon>
        <taxon>Reticulomyxa</taxon>
    </lineage>
</organism>
<feature type="transmembrane region" description="Helical" evidence="7">
    <location>
        <begin position="618"/>
        <end position="635"/>
    </location>
</feature>
<evidence type="ECO:0000313" key="9">
    <source>
        <dbReference type="Proteomes" id="UP000023152"/>
    </source>
</evidence>
<comment type="caution">
    <text evidence="8">The sequence shown here is derived from an EMBL/GenBank/DDBJ whole genome shotgun (WGS) entry which is preliminary data.</text>
</comment>
<evidence type="ECO:0000256" key="3">
    <source>
        <dbReference type="ARBA" id="ARBA00022692"/>
    </source>
</evidence>
<dbReference type="PANTHER" id="PTHR11923:SF51">
    <property type="entry name" value="LYSOSOME MEMBRANE PROTEIN 2"/>
    <property type="match status" value="1"/>
</dbReference>
<feature type="transmembrane region" description="Helical" evidence="7">
    <location>
        <begin position="575"/>
        <end position="597"/>
    </location>
</feature>
<name>X6LYT5_RETFI</name>
<dbReference type="GO" id="GO:0005044">
    <property type="term" value="F:scavenger receptor activity"/>
    <property type="evidence" value="ECO:0007669"/>
    <property type="project" value="TreeGrafter"/>
</dbReference>
<dbReference type="GO" id="GO:0016020">
    <property type="term" value="C:membrane"/>
    <property type="evidence" value="ECO:0007669"/>
    <property type="project" value="UniProtKB-SubCell"/>
</dbReference>
<dbReference type="OrthoDB" id="18585at2759"/>
<evidence type="ECO:0000256" key="4">
    <source>
        <dbReference type="ARBA" id="ARBA00022989"/>
    </source>
</evidence>
<dbReference type="InterPro" id="IPR002159">
    <property type="entry name" value="CD36_fam"/>
</dbReference>
<sequence>MKKTSIKSCVNIKKQKIDAGKPTNNLLIFAALSFVQILFVPKQLNKQFEDNIKETVVMSASRQKANDNKYQHWERNTFDVIIIFMYIFLIKEKKNGVQLFNFYVYNITNPYEVLNGSIPQLQEIGPYIYRRFEFKKDVVFSEDSCTVSYRYEFTFEYQADMTNSQNSIDINETVTILNPGMLTFFNTMNTGFALANWAEYFGSLPAIKLFYQVPIRNVILGVTDPGLAEISFKSVVSLLLHTLFLYFEETKYGLLNQASINMVERTGYCDRYDLRVLEEIWNTTNISYWSSMEPVYPSRETRNWPWKYVSKDDTLLIWHLPFSRKVNYTFDQVVHSNGLELWRFRCFVLLFYFYTAFILSNNTLKNATNYPHNAQYFSYGHDGVLNFTVRKEIPEQTVAYLSFPHFYQGEYYVKHVGQVTGMNLPDADTDATYLEIEPQTGIVLKNWLGFQTNFQLFPLMDNITYVNSSGAPFIMVTNFTNLPTFIVPMGYQIINGYAPSDVTQSLATSLNLMQQLKDTSFYGGISFGVVLIALSVWLVCRRYQKLVIEQSFVAKFFLFFLYLILGLLLKGDIYLQFFCCLLVYQTISFVKVLLHLFAMKKLSWNMIKYCFHLFYNEINPVPFVFSFCSFFFYFVRVLSKAATRNCFCDV</sequence>
<feature type="transmembrane region" description="Helical" evidence="7">
    <location>
        <begin position="521"/>
        <end position="540"/>
    </location>
</feature>
<keyword evidence="3 7" id="KW-0812">Transmembrane</keyword>
<keyword evidence="6" id="KW-0325">Glycoprotein</keyword>
<evidence type="ECO:0000256" key="6">
    <source>
        <dbReference type="ARBA" id="ARBA00023180"/>
    </source>
</evidence>
<dbReference type="Pfam" id="PF01130">
    <property type="entry name" value="CD36"/>
    <property type="match status" value="1"/>
</dbReference>
<dbReference type="Proteomes" id="UP000023152">
    <property type="component" value="Unassembled WGS sequence"/>
</dbReference>
<reference evidence="8 9" key="1">
    <citation type="journal article" date="2013" name="Curr. Biol.">
        <title>The Genome of the Foraminiferan Reticulomyxa filosa.</title>
        <authorList>
            <person name="Glockner G."/>
            <person name="Hulsmann N."/>
            <person name="Schleicher M."/>
            <person name="Noegel A.A."/>
            <person name="Eichinger L."/>
            <person name="Gallinger C."/>
            <person name="Pawlowski J."/>
            <person name="Sierra R."/>
            <person name="Euteneuer U."/>
            <person name="Pillet L."/>
            <person name="Moustafa A."/>
            <person name="Platzer M."/>
            <person name="Groth M."/>
            <person name="Szafranski K."/>
            <person name="Schliwa M."/>
        </authorList>
    </citation>
    <scope>NUCLEOTIDE SEQUENCE [LARGE SCALE GENOMIC DNA]</scope>
</reference>
<feature type="transmembrane region" description="Helical" evidence="7">
    <location>
        <begin position="552"/>
        <end position="569"/>
    </location>
</feature>
<evidence type="ECO:0000256" key="1">
    <source>
        <dbReference type="ARBA" id="ARBA00004370"/>
    </source>
</evidence>
<comment type="subcellular location">
    <subcellularLocation>
        <location evidence="1">Membrane</location>
    </subcellularLocation>
</comment>
<dbReference type="PRINTS" id="PR01609">
    <property type="entry name" value="CD36FAMILY"/>
</dbReference>
<keyword evidence="5 7" id="KW-0472">Membrane</keyword>
<keyword evidence="4 7" id="KW-1133">Transmembrane helix</keyword>
<keyword evidence="9" id="KW-1185">Reference proteome</keyword>
<comment type="similarity">
    <text evidence="2">Belongs to the CD36 family.</text>
</comment>
<evidence type="ECO:0000256" key="2">
    <source>
        <dbReference type="ARBA" id="ARBA00010532"/>
    </source>
</evidence>
<dbReference type="AlphaFoldDB" id="X6LYT5"/>
<dbReference type="GO" id="GO:0005737">
    <property type="term" value="C:cytoplasm"/>
    <property type="evidence" value="ECO:0007669"/>
    <property type="project" value="TreeGrafter"/>
</dbReference>
<evidence type="ECO:0000256" key="7">
    <source>
        <dbReference type="SAM" id="Phobius"/>
    </source>
</evidence>
<evidence type="ECO:0000313" key="8">
    <source>
        <dbReference type="EMBL" id="ETO06789.1"/>
    </source>
</evidence>
<feature type="transmembrane region" description="Helical" evidence="7">
    <location>
        <begin position="23"/>
        <end position="41"/>
    </location>
</feature>